<dbReference type="PROSITE" id="PS51779">
    <property type="entry name" value="POTRA"/>
    <property type="match status" value="4"/>
</dbReference>
<dbReference type="eggNOG" id="COG4775">
    <property type="taxonomic scope" value="Bacteria"/>
</dbReference>
<gene>
    <name evidence="10" type="ordered locus">LFE_1454</name>
</gene>
<keyword evidence="6" id="KW-0472">Membrane</keyword>
<comment type="subcellular location">
    <subcellularLocation>
        <location evidence="1">Membrane</location>
    </subcellularLocation>
</comment>
<keyword evidence="7" id="KW-0998">Cell outer membrane</keyword>
<evidence type="ECO:0000256" key="3">
    <source>
        <dbReference type="ARBA" id="ARBA00022692"/>
    </source>
</evidence>
<protein>
    <recommendedName>
        <fullName evidence="8">Outer membrane protein assembly factor BamA</fullName>
    </recommendedName>
</protein>
<dbReference type="Proteomes" id="UP000007382">
    <property type="component" value="Chromosome"/>
</dbReference>
<name>I0IPD8_LEPFC</name>
<dbReference type="Gene3D" id="3.10.20.310">
    <property type="entry name" value="membrane protein fhac"/>
    <property type="match status" value="5"/>
</dbReference>
<sequence length="798" mass="88660">MRNFFLKQKQWIVLGLLMGFSPLYPLYAADEPPGLLPEPPSLSPTKSAASTEKPILVRKIDFSGNHRIDFETIRNKVHTKVGDVLSIASLDADLKSLYATGYFEKVDLYVQGFEGGVRVIFKLKEEPTIEKIDFIGNSAKSSSDLRKKVTILPASFYDGRQVHDNVERIKASYRSAGYYNSKVVPILKRMGRHKRELVFMIDEGGQTRITKVTFSGNKHFSSSVLAKQVKTKPYFALTSWWTDAGIYKKSETDQDVQRLRNFYLNNGYINIGVGQPKVVFTHHRKSMTIVFPIQEGEQFHLGSIAISGNKLFSNKRLLKAVKLKPPMVFSRKMLQKDITTLTRMYGHKGYAFAIVTPQIVPNLQNKTVDLTYSVTEGGLVHIRRINITGNELSRDKVIRRVLGVQESDIMDTQELQNSYRNLQNLNFFSNVQIVPKQVGSNLVDLNVSVKEKPTGTFSIGGGYSTLFGVMGMATIAQNNIFGTGDSVSLSGELGGFITMYSLTISDPWFLDTPTSASLSLFDTFMDYFTYWNSAIGGSLTFSRRFGYYFSTSLSWLAESENIFLVSPTPQQALTAPILAPFLAQQGFWTQSGPSVGVSYDRRDNYMNAHSGYHIWGNVGVYGGTFGGDTAFYSTTGHMTVFLPVTEHSTLSFHVGGGLVEPIGPDGFIPVWDRFYVGGIYSNRGYNFGYAGPMPYGYLVGGNKEILFNSDYIFPIFPKFGFYGDIFFDDSGEFVPGQPVTLGGIDWPGAGVGIMWNSPMGPLTLDLGWPLISNAQMQAFPGNYPGPVVNFQMGSLYGG</sequence>
<feature type="domain" description="POTRA" evidence="9">
    <location>
        <begin position="55"/>
        <end position="126"/>
    </location>
</feature>
<keyword evidence="2" id="KW-1134">Transmembrane beta strand</keyword>
<dbReference type="EMBL" id="AP012342">
    <property type="protein sequence ID" value="BAM07137.1"/>
    <property type="molecule type" value="Genomic_DNA"/>
</dbReference>
<dbReference type="Gene3D" id="2.40.160.50">
    <property type="entry name" value="membrane protein fhac: a member of the omp85/tpsb transporter family"/>
    <property type="match status" value="1"/>
</dbReference>
<evidence type="ECO:0000256" key="2">
    <source>
        <dbReference type="ARBA" id="ARBA00022452"/>
    </source>
</evidence>
<dbReference type="PANTHER" id="PTHR12815:SF47">
    <property type="entry name" value="TRANSLOCATION AND ASSEMBLY MODULE SUBUNIT TAMA"/>
    <property type="match status" value="1"/>
</dbReference>
<evidence type="ECO:0000256" key="7">
    <source>
        <dbReference type="ARBA" id="ARBA00023237"/>
    </source>
</evidence>
<dbReference type="PANTHER" id="PTHR12815">
    <property type="entry name" value="SORTING AND ASSEMBLY MACHINERY SAMM50 PROTEIN FAMILY MEMBER"/>
    <property type="match status" value="1"/>
</dbReference>
<reference evidence="10 11" key="1">
    <citation type="journal article" date="2012" name="J. Bacteriol.">
        <title>Complete Genome Sequence of Leptospirillum ferrooxidans Strain C2-3, Isolated from a Fresh Volcanic Ash Deposit on the Island of Miyake, Japan.</title>
        <authorList>
            <person name="Fujimura R."/>
            <person name="Sato Y."/>
            <person name="Nishizawa T."/>
            <person name="Oshima K."/>
            <person name="Kim S.-W."/>
            <person name="Hattori M."/>
            <person name="Kamijo T."/>
            <person name="Ohta H."/>
        </authorList>
    </citation>
    <scope>NUCLEOTIDE SEQUENCE [LARGE SCALE GENOMIC DNA]</scope>
    <source>
        <strain evidence="10 11">C2-3</strain>
    </source>
</reference>
<dbReference type="InterPro" id="IPR000184">
    <property type="entry name" value="Bac_surfAg_D15"/>
</dbReference>
<evidence type="ECO:0000259" key="9">
    <source>
        <dbReference type="PROSITE" id="PS51779"/>
    </source>
</evidence>
<dbReference type="HOGENOM" id="CLU_007664_1_1_0"/>
<dbReference type="InterPro" id="IPR010827">
    <property type="entry name" value="BamA/TamA_POTRA"/>
</dbReference>
<evidence type="ECO:0000256" key="1">
    <source>
        <dbReference type="ARBA" id="ARBA00004370"/>
    </source>
</evidence>
<proteinExistence type="predicted"/>
<feature type="domain" description="POTRA" evidence="9">
    <location>
        <begin position="207"/>
        <end position="296"/>
    </location>
</feature>
<evidence type="ECO:0000256" key="4">
    <source>
        <dbReference type="ARBA" id="ARBA00022729"/>
    </source>
</evidence>
<evidence type="ECO:0000256" key="5">
    <source>
        <dbReference type="ARBA" id="ARBA00022737"/>
    </source>
</evidence>
<feature type="domain" description="POTRA" evidence="9">
    <location>
        <begin position="299"/>
        <end position="377"/>
    </location>
</feature>
<dbReference type="InterPro" id="IPR023707">
    <property type="entry name" value="OM_assembly_BamA"/>
</dbReference>
<dbReference type="InterPro" id="IPR039910">
    <property type="entry name" value="D15-like"/>
</dbReference>
<accession>I0IPD8</accession>
<keyword evidence="4" id="KW-0732">Signal</keyword>
<dbReference type="Pfam" id="PF07244">
    <property type="entry name" value="POTRA"/>
    <property type="match status" value="5"/>
</dbReference>
<dbReference type="InterPro" id="IPR034746">
    <property type="entry name" value="POTRA"/>
</dbReference>
<dbReference type="KEGG" id="lfc:LFE_1454"/>
<dbReference type="RefSeq" id="WP_014449624.1">
    <property type="nucleotide sequence ID" value="NC_017094.1"/>
</dbReference>
<evidence type="ECO:0000256" key="8">
    <source>
        <dbReference type="NCBIfam" id="TIGR03303"/>
    </source>
</evidence>
<evidence type="ECO:0000313" key="11">
    <source>
        <dbReference type="Proteomes" id="UP000007382"/>
    </source>
</evidence>
<dbReference type="NCBIfam" id="TIGR03303">
    <property type="entry name" value="OM_YaeT"/>
    <property type="match status" value="1"/>
</dbReference>
<reference evidence="11" key="2">
    <citation type="submission" date="2012-03" db="EMBL/GenBank/DDBJ databases">
        <title>The complete genome sequence of the pioneer microbe on fresh volcanic deposit, Leptospirillum ferrooxidans strain C2-3.</title>
        <authorList>
            <person name="Fujimura R."/>
            <person name="Sato Y."/>
            <person name="Nishizawa T."/>
            <person name="Nanba K."/>
            <person name="Oshima K."/>
            <person name="Hattori M."/>
            <person name="Kamijo T."/>
            <person name="Ohta H."/>
        </authorList>
    </citation>
    <scope>NUCLEOTIDE SEQUENCE [LARGE SCALE GENOMIC DNA]</scope>
    <source>
        <strain evidence="11">C2-3</strain>
    </source>
</reference>
<evidence type="ECO:0000256" key="6">
    <source>
        <dbReference type="ARBA" id="ARBA00023136"/>
    </source>
</evidence>
<dbReference type="PIRSF" id="PIRSF006076">
    <property type="entry name" value="OM_assembly_OMP85"/>
    <property type="match status" value="1"/>
</dbReference>
<dbReference type="GO" id="GO:0071709">
    <property type="term" value="P:membrane assembly"/>
    <property type="evidence" value="ECO:0007669"/>
    <property type="project" value="InterPro"/>
</dbReference>
<organism evidence="10 11">
    <name type="scientific">Leptospirillum ferrooxidans (strain C2-3)</name>
    <dbReference type="NCBI Taxonomy" id="1162668"/>
    <lineage>
        <taxon>Bacteria</taxon>
        <taxon>Pseudomonadati</taxon>
        <taxon>Nitrospirota</taxon>
        <taxon>Nitrospiria</taxon>
        <taxon>Nitrospirales</taxon>
        <taxon>Nitrospiraceae</taxon>
        <taxon>Leptospirillum</taxon>
    </lineage>
</organism>
<evidence type="ECO:0000313" key="10">
    <source>
        <dbReference type="EMBL" id="BAM07137.1"/>
    </source>
</evidence>
<dbReference type="GO" id="GO:0009279">
    <property type="term" value="C:cell outer membrane"/>
    <property type="evidence" value="ECO:0007669"/>
    <property type="project" value="UniProtKB-UniRule"/>
</dbReference>
<dbReference type="STRING" id="1162668.LFE_1454"/>
<keyword evidence="11" id="KW-1185">Reference proteome</keyword>
<keyword evidence="5" id="KW-0677">Repeat</keyword>
<keyword evidence="3" id="KW-0812">Transmembrane</keyword>
<dbReference type="AlphaFoldDB" id="I0IPD8"/>
<feature type="domain" description="POTRA" evidence="9">
    <location>
        <begin position="380"/>
        <end position="452"/>
    </location>
</feature>
<dbReference type="PATRIC" id="fig|1162668.3.peg.1723"/>
<dbReference type="Pfam" id="PF01103">
    <property type="entry name" value="Omp85"/>
    <property type="match status" value="1"/>
</dbReference>